<reference evidence="2" key="1">
    <citation type="submission" date="2021-01" db="EMBL/GenBank/DDBJ databases">
        <authorList>
            <person name="Corre E."/>
            <person name="Pelletier E."/>
            <person name="Niang G."/>
            <person name="Scheremetjew M."/>
            <person name="Finn R."/>
            <person name="Kale V."/>
            <person name="Holt S."/>
            <person name="Cochrane G."/>
            <person name="Meng A."/>
            <person name="Brown T."/>
            <person name="Cohen L."/>
        </authorList>
    </citation>
    <scope>NUCLEOTIDE SEQUENCE</scope>
    <source>
        <strain evidence="2">CCMP127</strain>
    </source>
</reference>
<keyword evidence="1" id="KW-0732">Signal</keyword>
<protein>
    <recommendedName>
        <fullName evidence="3">Secreted protein</fullName>
    </recommendedName>
</protein>
<evidence type="ECO:0008006" key="3">
    <source>
        <dbReference type="Google" id="ProtNLM"/>
    </source>
</evidence>
<dbReference type="AlphaFoldDB" id="A0A7S3L7B0"/>
<sequence length="212" mass="24462">MMRVQGWLLFFFLLEWTATFGLLTPNANRRPRQHDPPMPKLHTVLPQQHGVLPSRTCHTNMLIWTHGGEDWSSTDPVPTQRTTTWDVMRRRRRRLPWDRFFDTTAHVTTKRKGTDKCTQSTDILVSSTLAIVGQNTCLMLLSILLVKGVYAVFFPKDKSEEQPVGIMNRCPWPFVISHDPKQFLKDSPTWMIVTWIALRRILKAVKSGPVVG</sequence>
<dbReference type="EMBL" id="HBIM01011720">
    <property type="protein sequence ID" value="CAE0412439.1"/>
    <property type="molecule type" value="Transcribed_RNA"/>
</dbReference>
<feature type="signal peptide" evidence="1">
    <location>
        <begin position="1"/>
        <end position="21"/>
    </location>
</feature>
<evidence type="ECO:0000256" key="1">
    <source>
        <dbReference type="SAM" id="SignalP"/>
    </source>
</evidence>
<accession>A0A7S3L7B0</accession>
<evidence type="ECO:0000313" key="2">
    <source>
        <dbReference type="EMBL" id="CAE0412439.1"/>
    </source>
</evidence>
<proteinExistence type="predicted"/>
<name>A0A7S3L7B0_9STRA</name>
<gene>
    <name evidence="2" type="ORF">ACOF00016_LOCUS9703</name>
</gene>
<feature type="chain" id="PRO_5030758096" description="Secreted protein" evidence="1">
    <location>
        <begin position="22"/>
        <end position="212"/>
    </location>
</feature>
<organism evidence="2">
    <name type="scientific">Amphora coffeiformis</name>
    <dbReference type="NCBI Taxonomy" id="265554"/>
    <lineage>
        <taxon>Eukaryota</taxon>
        <taxon>Sar</taxon>
        <taxon>Stramenopiles</taxon>
        <taxon>Ochrophyta</taxon>
        <taxon>Bacillariophyta</taxon>
        <taxon>Bacillariophyceae</taxon>
        <taxon>Bacillariophycidae</taxon>
        <taxon>Thalassiophysales</taxon>
        <taxon>Catenulaceae</taxon>
        <taxon>Amphora</taxon>
    </lineage>
</organism>